<name>A0A127BBC0_9EURY</name>
<dbReference type="AlphaFoldDB" id="A0A127BBC0"/>
<protein>
    <submittedName>
        <fullName evidence="1">Uncharacterized protein</fullName>
    </submittedName>
</protein>
<dbReference type="PATRIC" id="fig|1609559.3.peg.1270"/>
<dbReference type="KEGG" id="pyc:TQ32_06070"/>
<reference evidence="2 4" key="3">
    <citation type="submission" date="2023-03" db="EMBL/GenBank/DDBJ databases">
        <title>Speciation in Pyrococcus: adaptation to high temperature as a mechanism.</title>
        <authorList>
            <person name="Gu J."/>
        </authorList>
    </citation>
    <scope>NUCLEOTIDE SEQUENCE [LARGE SCALE GENOMIC DNA]</scope>
    <source>
        <strain evidence="2 4">LMOA34</strain>
    </source>
</reference>
<gene>
    <name evidence="2" type="ORF">P8X34_04915</name>
    <name evidence="1" type="ORF">TQ32_06070</name>
</gene>
<organism evidence="1 3">
    <name type="scientific">Pyrococcus kukulkanii</name>
    <dbReference type="NCBI Taxonomy" id="1609559"/>
    <lineage>
        <taxon>Archaea</taxon>
        <taxon>Methanobacteriati</taxon>
        <taxon>Methanobacteriota</taxon>
        <taxon>Thermococci</taxon>
        <taxon>Thermococcales</taxon>
        <taxon>Thermococcaceae</taxon>
        <taxon>Pyrococcus</taxon>
    </lineage>
</organism>
<reference evidence="3" key="1">
    <citation type="submission" date="2015-02" db="EMBL/GenBank/DDBJ databases">
        <title>Pyrococcus kukulkanii sp. nov., a novel hyperthermophilic archaeon isolated from a deep-sea hydrothermal vent at the Guaymas Basin.</title>
        <authorList>
            <person name="Oger P.M."/>
            <person name="Callac N."/>
            <person name="Jebbar M."/>
            <person name="Godfroy A."/>
        </authorList>
    </citation>
    <scope>NUCLEOTIDE SEQUENCE [LARGE SCALE GENOMIC DNA]</scope>
    <source>
        <strain evidence="3">NCB100</strain>
    </source>
</reference>
<dbReference type="Proteomes" id="UP001571980">
    <property type="component" value="Unassembled WGS sequence"/>
</dbReference>
<dbReference type="EMBL" id="CP010835">
    <property type="protein sequence ID" value="AMM54089.1"/>
    <property type="molecule type" value="Genomic_DNA"/>
</dbReference>
<reference evidence="1 3" key="2">
    <citation type="journal article" date="2016" name="Int. J. Syst. Evol. Microbiol.">
        <title>Pyrococcus kukulkanii sp. nov., a hyperthermophilic, piezophilic archaeon isolated from a deep-sea hydrothermal vent.</title>
        <authorList>
            <person name="Callac N."/>
            <person name="Oger P."/>
            <person name="Lesongeur F."/>
            <person name="Rattray J.E."/>
            <person name="Vannier P."/>
            <person name="Michoud G."/>
            <person name="Beauverger M."/>
            <person name="Gayet N."/>
            <person name="Rouxel O."/>
            <person name="Jebbar M."/>
            <person name="Godfroy A."/>
        </authorList>
    </citation>
    <scope>NUCLEOTIDE SEQUENCE [LARGE SCALE GENOMIC DNA]</scope>
    <source>
        <strain evidence="1 3">NCB100</strain>
    </source>
</reference>
<dbReference type="GeneID" id="28491382"/>
<dbReference type="STRING" id="1609559.TQ32_06070"/>
<dbReference type="OrthoDB" id="84757at2157"/>
<evidence type="ECO:0000313" key="1">
    <source>
        <dbReference type="EMBL" id="AMM54089.1"/>
    </source>
</evidence>
<evidence type="ECO:0000313" key="3">
    <source>
        <dbReference type="Proteomes" id="UP000070587"/>
    </source>
</evidence>
<evidence type="ECO:0000313" key="4">
    <source>
        <dbReference type="Proteomes" id="UP001571980"/>
    </source>
</evidence>
<keyword evidence="4" id="KW-1185">Reference proteome</keyword>
<accession>A0A127BBC0</accession>
<dbReference type="EMBL" id="JARRIG010000003">
    <property type="protein sequence ID" value="MFA4804082.1"/>
    <property type="molecule type" value="Genomic_DNA"/>
</dbReference>
<evidence type="ECO:0000313" key="2">
    <source>
        <dbReference type="EMBL" id="MFA4804082.1"/>
    </source>
</evidence>
<dbReference type="RefSeq" id="WP_068322281.1">
    <property type="nucleotide sequence ID" value="NZ_CP010835.1"/>
</dbReference>
<sequence length="68" mass="7891">MVVIKKNPEIFLRELKRHYDVVMRIPSSEYLKKPDFVIVDPKTGKKIKVSFVTMEDGQFAGVVYDETS</sequence>
<proteinExistence type="predicted"/>
<dbReference type="Proteomes" id="UP000070587">
    <property type="component" value="Chromosome"/>
</dbReference>